<protein>
    <submittedName>
        <fullName evidence="2">(Perigord truffle) hypothetical protein</fullName>
    </submittedName>
</protein>
<dbReference type="RefSeq" id="XP_002842486.1">
    <property type="nucleotide sequence ID" value="XM_002842440.1"/>
</dbReference>
<dbReference type="EMBL" id="FN430383">
    <property type="protein sequence ID" value="CAZ86677.1"/>
    <property type="molecule type" value="Genomic_DNA"/>
</dbReference>
<feature type="region of interest" description="Disordered" evidence="1">
    <location>
        <begin position="1"/>
        <end position="21"/>
    </location>
</feature>
<accession>D5GQ84</accession>
<dbReference type="InParanoid" id="D5GQ84"/>
<name>D5GQ84_TUBMM</name>
<evidence type="ECO:0000256" key="1">
    <source>
        <dbReference type="SAM" id="MobiDB-lite"/>
    </source>
</evidence>
<reference evidence="2 3" key="1">
    <citation type="journal article" date="2010" name="Nature">
        <title>Perigord black truffle genome uncovers evolutionary origins and mechanisms of symbiosis.</title>
        <authorList>
            <person name="Martin F."/>
            <person name="Kohler A."/>
            <person name="Murat C."/>
            <person name="Balestrini R."/>
            <person name="Coutinho P.M."/>
            <person name="Jaillon O."/>
            <person name="Montanini B."/>
            <person name="Morin E."/>
            <person name="Noel B."/>
            <person name="Percudani R."/>
            <person name="Porcel B."/>
            <person name="Rubini A."/>
            <person name="Amicucci A."/>
            <person name="Amselem J."/>
            <person name="Anthouard V."/>
            <person name="Arcioni S."/>
            <person name="Artiguenave F."/>
            <person name="Aury J.M."/>
            <person name="Ballario P."/>
            <person name="Bolchi A."/>
            <person name="Brenna A."/>
            <person name="Brun A."/>
            <person name="Buee M."/>
            <person name="Cantarel B."/>
            <person name="Chevalier G."/>
            <person name="Couloux A."/>
            <person name="Da Silva C."/>
            <person name="Denoeud F."/>
            <person name="Duplessis S."/>
            <person name="Ghignone S."/>
            <person name="Hilselberger B."/>
            <person name="Iotti M."/>
            <person name="Marcais B."/>
            <person name="Mello A."/>
            <person name="Miranda M."/>
            <person name="Pacioni G."/>
            <person name="Quesneville H."/>
            <person name="Riccioni C."/>
            <person name="Ruotolo R."/>
            <person name="Splivallo R."/>
            <person name="Stocchi V."/>
            <person name="Tisserant E."/>
            <person name="Viscomi A.R."/>
            <person name="Zambonelli A."/>
            <person name="Zampieri E."/>
            <person name="Henrissat B."/>
            <person name="Lebrun M.H."/>
            <person name="Paolocci F."/>
            <person name="Bonfante P."/>
            <person name="Ottonello S."/>
            <person name="Wincker P."/>
        </authorList>
    </citation>
    <scope>NUCLEOTIDE SEQUENCE [LARGE SCALE GENOMIC DNA]</scope>
    <source>
        <strain evidence="2 3">Mel28</strain>
    </source>
</reference>
<dbReference type="Proteomes" id="UP000006911">
    <property type="component" value="Unassembled WGS sequence"/>
</dbReference>
<proteinExistence type="predicted"/>
<sequence length="91" mass="10476">MKTFSSDAWPESPGFPCIPTSRHDNTSVRLLEYDMPRPFQMPSCVPPSPSSPSHTHSRTVIIVFLRRDFSLVRVLEYWYCTGIRRMQCAAV</sequence>
<dbReference type="AlphaFoldDB" id="D5GQ84"/>
<gene>
    <name evidence="2" type="ORF">GSTUM_00012255001</name>
</gene>
<dbReference type="HOGENOM" id="CLU_2428672_0_0_1"/>
<dbReference type="KEGG" id="tml:GSTUM_00012255001"/>
<organism evidence="2 3">
    <name type="scientific">Tuber melanosporum (strain Mel28)</name>
    <name type="common">Perigord black truffle</name>
    <dbReference type="NCBI Taxonomy" id="656061"/>
    <lineage>
        <taxon>Eukaryota</taxon>
        <taxon>Fungi</taxon>
        <taxon>Dikarya</taxon>
        <taxon>Ascomycota</taxon>
        <taxon>Pezizomycotina</taxon>
        <taxon>Pezizomycetes</taxon>
        <taxon>Pezizales</taxon>
        <taxon>Tuberaceae</taxon>
        <taxon>Tuber</taxon>
    </lineage>
</organism>
<evidence type="ECO:0000313" key="3">
    <source>
        <dbReference type="Proteomes" id="UP000006911"/>
    </source>
</evidence>
<dbReference type="GeneID" id="9184034"/>
<evidence type="ECO:0000313" key="2">
    <source>
        <dbReference type="EMBL" id="CAZ86677.1"/>
    </source>
</evidence>
<keyword evidence="3" id="KW-1185">Reference proteome</keyword>